<proteinExistence type="predicted"/>
<comment type="caution">
    <text evidence="1">The sequence shown here is derived from an EMBL/GenBank/DDBJ whole genome shotgun (WGS) entry which is preliminary data.</text>
</comment>
<dbReference type="Proteomes" id="UP001056120">
    <property type="component" value="Linkage Group LG11"/>
</dbReference>
<name>A0ACB9HRE1_9ASTR</name>
<keyword evidence="2" id="KW-1185">Reference proteome</keyword>
<accession>A0ACB9HRE1</accession>
<reference evidence="1 2" key="2">
    <citation type="journal article" date="2022" name="Mol. Ecol. Resour.">
        <title>The genomes of chicory, endive, great burdock and yacon provide insights into Asteraceae paleo-polyploidization history and plant inulin production.</title>
        <authorList>
            <person name="Fan W."/>
            <person name="Wang S."/>
            <person name="Wang H."/>
            <person name="Wang A."/>
            <person name="Jiang F."/>
            <person name="Liu H."/>
            <person name="Zhao H."/>
            <person name="Xu D."/>
            <person name="Zhang Y."/>
        </authorList>
    </citation>
    <scope>NUCLEOTIDE SEQUENCE [LARGE SCALE GENOMIC DNA]</scope>
    <source>
        <strain evidence="2">cv. Yunnan</strain>
        <tissue evidence="1">Leaves</tissue>
    </source>
</reference>
<organism evidence="1 2">
    <name type="scientific">Smallanthus sonchifolius</name>
    <dbReference type="NCBI Taxonomy" id="185202"/>
    <lineage>
        <taxon>Eukaryota</taxon>
        <taxon>Viridiplantae</taxon>
        <taxon>Streptophyta</taxon>
        <taxon>Embryophyta</taxon>
        <taxon>Tracheophyta</taxon>
        <taxon>Spermatophyta</taxon>
        <taxon>Magnoliopsida</taxon>
        <taxon>eudicotyledons</taxon>
        <taxon>Gunneridae</taxon>
        <taxon>Pentapetalae</taxon>
        <taxon>asterids</taxon>
        <taxon>campanulids</taxon>
        <taxon>Asterales</taxon>
        <taxon>Asteraceae</taxon>
        <taxon>Asteroideae</taxon>
        <taxon>Heliantheae alliance</taxon>
        <taxon>Millerieae</taxon>
        <taxon>Smallanthus</taxon>
    </lineage>
</organism>
<reference evidence="2" key="1">
    <citation type="journal article" date="2022" name="Mol. Ecol. Resour.">
        <title>The genomes of chicory, endive, great burdock and yacon provide insights into Asteraceae palaeo-polyploidization history and plant inulin production.</title>
        <authorList>
            <person name="Fan W."/>
            <person name="Wang S."/>
            <person name="Wang H."/>
            <person name="Wang A."/>
            <person name="Jiang F."/>
            <person name="Liu H."/>
            <person name="Zhao H."/>
            <person name="Xu D."/>
            <person name="Zhang Y."/>
        </authorList>
    </citation>
    <scope>NUCLEOTIDE SEQUENCE [LARGE SCALE GENOMIC DNA]</scope>
    <source>
        <strain evidence="2">cv. Yunnan</strain>
    </source>
</reference>
<dbReference type="EMBL" id="CM042028">
    <property type="protein sequence ID" value="KAI3797868.1"/>
    <property type="molecule type" value="Genomic_DNA"/>
</dbReference>
<protein>
    <submittedName>
        <fullName evidence="1">Uncharacterized protein</fullName>
    </submittedName>
</protein>
<evidence type="ECO:0000313" key="1">
    <source>
        <dbReference type="EMBL" id="KAI3797868.1"/>
    </source>
</evidence>
<gene>
    <name evidence="1" type="ORF">L1987_33132</name>
</gene>
<sequence>MGDANPPARRTVHQRASEGVTGARSSITRPTIPNTNSWQIPSHVMSTITHATQFHGLEDEDAPGHLSRFARICDTFNITGVSKDAIYLRLFPFSLSGRASTWLDTLPDNSITTWEDLEAKFFKKYFPPSRAARLRDQIHSFRMDPDEPYHMAWERFNALLSRCPQHGLPDWALVEKFYNGLTFETQQMFNTAAGGHIMDRLEPEECEDMFESFAQAEQQHPRSVRDSIPTARSHTSSPRGVHQVTPDTSVAAALASMANEIKELKLSALRCQVCRGGHNTRDCPVNNQEHVSYAGNQYQNRNYNNSNTFGSGWRSGFTGRQQQYGGAEEGASSGSTVGSRRIEEMMETQTQLLAQLVQNNKDARQRLDSHDTLMKNQQSAFQDLQRTVGDIARSIHDRQGSPSTGPNASVMAVSIESVESKVVEEVDPHSKEHNIPSVEEEIVVEVPTKKAQEKKKGVEMKSPEIDLSRIPYPTRVLPHKHAKEYGHFLDMFKQLKVNLPFVEVLQHMPKYAKFLKGLLSNKKKLEEVSGVSLGEQCSAVVQNHLPEKLSDSGRFTIPCLLGNLPLHHALADLGASINLMPYSLYKQLDLGEPQPTRMSISLADRSVKYPRGIVENLLVKVGNFVFPVDFVILDMEVDDKVPLILGRPFLRTAKAMIDVFDGKLTLRVGDEVLTFNAVESGKDVGEHSHSVCMLDSFMDHHWDPDPVIEVGEPAPNIEEPYDWALELERLLGEPDDYGDDEMPDDVLNIMAEFEDVMGKTPSVGKLVDIVEDPYDDPGESEEAIPLKISIPEPSHVLTLVCALGRKIESPPRSRPHRKRTRELIDLGNVDRVLTPSVGISRSDKLLGYLMRIIFGPGRFKLWWKEMKDRNPWFESSSCLLEVWRTRRPRRMKAVPVRIKEKPPDRFA</sequence>
<evidence type="ECO:0000313" key="2">
    <source>
        <dbReference type="Proteomes" id="UP001056120"/>
    </source>
</evidence>